<reference evidence="2 3" key="1">
    <citation type="submission" date="2015-07" db="EMBL/GenBank/DDBJ databases">
        <title>The genome of Pseudoloma neurophilia, a relevant intracellular parasite of the zebrafish.</title>
        <authorList>
            <person name="Ndikumana S."/>
            <person name="Pelin A."/>
            <person name="Sanders J."/>
            <person name="Corradi N."/>
        </authorList>
    </citation>
    <scope>NUCLEOTIDE SEQUENCE [LARGE SCALE GENOMIC DNA]</scope>
    <source>
        <strain evidence="2 3">MK1</strain>
    </source>
</reference>
<dbReference type="VEuPathDB" id="MicrosporidiaDB:M153_4240004543"/>
<evidence type="ECO:0000313" key="3">
    <source>
        <dbReference type="Proteomes" id="UP000051530"/>
    </source>
</evidence>
<evidence type="ECO:0000256" key="1">
    <source>
        <dbReference type="SAM" id="MobiDB-lite"/>
    </source>
</evidence>
<keyword evidence="3" id="KW-1185">Reference proteome</keyword>
<gene>
    <name evidence="2" type="ORF">M153_4240004543</name>
</gene>
<comment type="caution">
    <text evidence="2">The sequence shown here is derived from an EMBL/GenBank/DDBJ whole genome shotgun (WGS) entry which is preliminary data.</text>
</comment>
<dbReference type="Proteomes" id="UP000051530">
    <property type="component" value="Unassembled WGS sequence"/>
</dbReference>
<dbReference type="AlphaFoldDB" id="A0A0R0LXF8"/>
<accession>A0A0R0LXF8</accession>
<feature type="region of interest" description="Disordered" evidence="1">
    <location>
        <begin position="1"/>
        <end position="21"/>
    </location>
</feature>
<proteinExistence type="predicted"/>
<sequence length="64" mass="7695">MTSQQSNTKDKDMDGMQQRKSRWNKEALITSIPWAIGPVWAWHELLKNERVCWPYCFYSKTNPY</sequence>
<organism evidence="2 3">
    <name type="scientific">Pseudoloma neurophilia</name>
    <dbReference type="NCBI Taxonomy" id="146866"/>
    <lineage>
        <taxon>Eukaryota</taxon>
        <taxon>Fungi</taxon>
        <taxon>Fungi incertae sedis</taxon>
        <taxon>Microsporidia</taxon>
        <taxon>Pseudoloma</taxon>
    </lineage>
</organism>
<evidence type="ECO:0000313" key="2">
    <source>
        <dbReference type="EMBL" id="KRH94013.1"/>
    </source>
</evidence>
<name>A0A0R0LXF8_9MICR</name>
<dbReference type="EMBL" id="LGUB01000155">
    <property type="protein sequence ID" value="KRH94013.1"/>
    <property type="molecule type" value="Genomic_DNA"/>
</dbReference>
<protein>
    <submittedName>
        <fullName evidence="2">Uncharacterized protein</fullName>
    </submittedName>
</protein>